<feature type="transmembrane region" description="Helical" evidence="8">
    <location>
        <begin position="107"/>
        <end position="130"/>
    </location>
</feature>
<feature type="transmembrane region" description="Helical" evidence="8">
    <location>
        <begin position="12"/>
        <end position="37"/>
    </location>
</feature>
<evidence type="ECO:0000313" key="10">
    <source>
        <dbReference type="EMBL" id="MPL62794.1"/>
    </source>
</evidence>
<dbReference type="AlphaFoldDB" id="A0A644T7K5"/>
<keyword evidence="2" id="KW-0813">Transport</keyword>
<keyword evidence="4 8" id="KW-1133">Transmembrane helix</keyword>
<organism evidence="10">
    <name type="scientific">bioreactor metagenome</name>
    <dbReference type="NCBI Taxonomy" id="1076179"/>
    <lineage>
        <taxon>unclassified sequences</taxon>
        <taxon>metagenomes</taxon>
        <taxon>ecological metagenomes</taxon>
    </lineage>
</organism>
<dbReference type="GO" id="GO:0005249">
    <property type="term" value="F:voltage-gated potassium channel activity"/>
    <property type="evidence" value="ECO:0007669"/>
    <property type="project" value="InterPro"/>
</dbReference>
<feature type="transmembrane region" description="Helical" evidence="8">
    <location>
        <begin position="203"/>
        <end position="228"/>
    </location>
</feature>
<keyword evidence="3 8" id="KW-0812">Transmembrane</keyword>
<evidence type="ECO:0000256" key="6">
    <source>
        <dbReference type="ARBA" id="ARBA00023136"/>
    </source>
</evidence>
<accession>A0A644T7K5</accession>
<proteinExistence type="predicted"/>
<feature type="transmembrane region" description="Helical" evidence="8">
    <location>
        <begin position="82"/>
        <end position="101"/>
    </location>
</feature>
<dbReference type="SUPFAM" id="SSF81324">
    <property type="entry name" value="Voltage-gated potassium channels"/>
    <property type="match status" value="1"/>
</dbReference>
<feature type="transmembrane region" description="Helical" evidence="8">
    <location>
        <begin position="49"/>
        <end position="70"/>
    </location>
</feature>
<dbReference type="Pfam" id="PF07885">
    <property type="entry name" value="Ion_trans_2"/>
    <property type="match status" value="1"/>
</dbReference>
<evidence type="ECO:0000256" key="5">
    <source>
        <dbReference type="ARBA" id="ARBA00023065"/>
    </source>
</evidence>
<feature type="domain" description="Potassium channel" evidence="9">
    <location>
        <begin position="150"/>
        <end position="227"/>
    </location>
</feature>
<dbReference type="InterPro" id="IPR027359">
    <property type="entry name" value="Volt_channel_dom_sf"/>
</dbReference>
<dbReference type="GO" id="GO:0008076">
    <property type="term" value="C:voltage-gated potassium channel complex"/>
    <property type="evidence" value="ECO:0007669"/>
    <property type="project" value="InterPro"/>
</dbReference>
<gene>
    <name evidence="10" type="ORF">SDC9_08414</name>
</gene>
<comment type="caution">
    <text evidence="10">The sequence shown here is derived from an EMBL/GenBank/DDBJ whole genome shotgun (WGS) entry which is preliminary data.</text>
</comment>
<evidence type="ECO:0000256" key="2">
    <source>
        <dbReference type="ARBA" id="ARBA00022448"/>
    </source>
</evidence>
<dbReference type="InterPro" id="IPR013099">
    <property type="entry name" value="K_chnl_dom"/>
</dbReference>
<protein>
    <recommendedName>
        <fullName evidence="9">Potassium channel domain-containing protein</fullName>
    </recommendedName>
</protein>
<name>A0A644T7K5_9ZZZZ</name>
<evidence type="ECO:0000256" key="4">
    <source>
        <dbReference type="ARBA" id="ARBA00022989"/>
    </source>
</evidence>
<evidence type="ECO:0000256" key="1">
    <source>
        <dbReference type="ARBA" id="ARBA00004141"/>
    </source>
</evidence>
<feature type="transmembrane region" description="Helical" evidence="8">
    <location>
        <begin position="142"/>
        <end position="164"/>
    </location>
</feature>
<reference evidence="10" key="1">
    <citation type="submission" date="2019-08" db="EMBL/GenBank/DDBJ databases">
        <authorList>
            <person name="Kucharzyk K."/>
            <person name="Murdoch R.W."/>
            <person name="Higgins S."/>
            <person name="Loffler F."/>
        </authorList>
    </citation>
    <scope>NUCLEOTIDE SEQUENCE</scope>
</reference>
<dbReference type="PRINTS" id="PR00169">
    <property type="entry name" value="KCHANNEL"/>
</dbReference>
<keyword evidence="6 8" id="KW-0472">Membrane</keyword>
<evidence type="ECO:0000256" key="3">
    <source>
        <dbReference type="ARBA" id="ARBA00022692"/>
    </source>
</evidence>
<dbReference type="GO" id="GO:0001508">
    <property type="term" value="P:action potential"/>
    <property type="evidence" value="ECO:0007669"/>
    <property type="project" value="TreeGrafter"/>
</dbReference>
<dbReference type="EMBL" id="VSSQ01000019">
    <property type="protein sequence ID" value="MPL62794.1"/>
    <property type="molecule type" value="Genomic_DNA"/>
</dbReference>
<evidence type="ECO:0000256" key="8">
    <source>
        <dbReference type="SAM" id="Phobius"/>
    </source>
</evidence>
<dbReference type="InterPro" id="IPR028325">
    <property type="entry name" value="VG_K_chnl"/>
</dbReference>
<dbReference type="Gene3D" id="1.20.120.350">
    <property type="entry name" value="Voltage-gated potassium channels. Chain C"/>
    <property type="match status" value="1"/>
</dbReference>
<sequence length="272" mass="31293">MFIINYQLKNTIGNIFQALLTIFLFLIIADIMFLILESLFPFQQNNQDIVAKFDLIICIILIFFLAVNFFFFKNIKKYSSNLLVIIPAVIPFEFIFLIIFGHNMDPLIFGILYVLRIIHLIALVYTLKFLGSKFISFSKQNGLGYGIIAITTIFIVGSVLFYIFEFNFNPNIVVFEDAIWFSLVSITTTGYGDIVPFTLAGRVIAAFLIVSGVSFATFATASLASSIFQKFREEKISRDKEIDEQNRLLIEKFEKNQKELIEIKEMIKKLEK</sequence>
<comment type="subcellular location">
    <subcellularLocation>
        <location evidence="1">Membrane</location>
        <topology evidence="1">Multi-pass membrane protein</topology>
    </subcellularLocation>
</comment>
<evidence type="ECO:0000256" key="7">
    <source>
        <dbReference type="ARBA" id="ARBA00023303"/>
    </source>
</evidence>
<keyword evidence="7" id="KW-0407">Ion channel</keyword>
<keyword evidence="5" id="KW-0406">Ion transport</keyword>
<dbReference type="PANTHER" id="PTHR11537:SF254">
    <property type="entry name" value="POTASSIUM VOLTAGE-GATED CHANNEL PROTEIN SHAB"/>
    <property type="match status" value="1"/>
</dbReference>
<dbReference type="Gene3D" id="1.10.287.70">
    <property type="match status" value="1"/>
</dbReference>
<evidence type="ECO:0000259" key="9">
    <source>
        <dbReference type="Pfam" id="PF07885"/>
    </source>
</evidence>
<dbReference type="PANTHER" id="PTHR11537">
    <property type="entry name" value="VOLTAGE-GATED POTASSIUM CHANNEL"/>
    <property type="match status" value="1"/>
</dbReference>